<dbReference type="GO" id="GO:0046306">
    <property type="term" value="P:alkanesulfonate catabolic process"/>
    <property type="evidence" value="ECO:0007669"/>
    <property type="project" value="TreeGrafter"/>
</dbReference>
<dbReference type="KEGG" id="sfk:KY5_6589c"/>
<dbReference type="AlphaFoldDB" id="A0A291QJA2"/>
<dbReference type="SUPFAM" id="SSF51679">
    <property type="entry name" value="Bacterial luciferase-like"/>
    <property type="match status" value="1"/>
</dbReference>
<keyword evidence="4" id="KW-0503">Monooxygenase</keyword>
<dbReference type="GO" id="GO:0008726">
    <property type="term" value="F:alkanesulfonate monooxygenase activity"/>
    <property type="evidence" value="ECO:0007669"/>
    <property type="project" value="TreeGrafter"/>
</dbReference>
<evidence type="ECO:0000313" key="7">
    <source>
        <dbReference type="Proteomes" id="UP000221011"/>
    </source>
</evidence>
<evidence type="ECO:0000256" key="2">
    <source>
        <dbReference type="ARBA" id="ARBA00022643"/>
    </source>
</evidence>
<evidence type="ECO:0000256" key="3">
    <source>
        <dbReference type="ARBA" id="ARBA00023002"/>
    </source>
</evidence>
<dbReference type="EMBL" id="CP022685">
    <property type="protein sequence ID" value="ATL31607.1"/>
    <property type="molecule type" value="Genomic_DNA"/>
</dbReference>
<dbReference type="NCBIfam" id="TIGR03619">
    <property type="entry name" value="F420_Rv2161c"/>
    <property type="match status" value="1"/>
</dbReference>
<dbReference type="InterPro" id="IPR036661">
    <property type="entry name" value="Luciferase-like_sf"/>
</dbReference>
<dbReference type="PANTHER" id="PTHR42847">
    <property type="entry name" value="ALKANESULFONATE MONOOXYGENASE"/>
    <property type="match status" value="1"/>
</dbReference>
<name>A0A291QJA2_9ACTN</name>
<dbReference type="Pfam" id="PF00296">
    <property type="entry name" value="Bac_luciferase"/>
    <property type="match status" value="1"/>
</dbReference>
<proteinExistence type="predicted"/>
<gene>
    <name evidence="6" type="ORF">KY5_6589c</name>
</gene>
<evidence type="ECO:0000256" key="4">
    <source>
        <dbReference type="ARBA" id="ARBA00023033"/>
    </source>
</evidence>
<dbReference type="InterPro" id="IPR050172">
    <property type="entry name" value="SsuD_RutA_monooxygenase"/>
</dbReference>
<evidence type="ECO:0000313" key="6">
    <source>
        <dbReference type="EMBL" id="ATL31607.1"/>
    </source>
</evidence>
<sequence length="313" mass="33601">MSVPPGSTGPDLIIKTAPMRYGVNLLNFGSGTTPESLVRQATDARDLGLEFAMISDHIAVTEDVHTVYPAPFYDQFVLAAHLAGRVPGLRLGTTITVIPYRHPLQTARMAANIDRLNDAGFILGAGVGWSAAEYEVLGVPFRERGAITDEYLAAIRAAWAEDPTSFRGEYVSYEGVRTAPAPATSPHLPVWVGGNSPAAQVRAARLGEGWHPFMPTLEALRDALPRLAREAEAAGRPVPALVPRLQIRLGQQEDTAERPLGHGSADQIRADLETLAELGATDVLLDTYPGTPDERADAEADRKVLELVMSTAP</sequence>
<evidence type="ECO:0000259" key="5">
    <source>
        <dbReference type="Pfam" id="PF00296"/>
    </source>
</evidence>
<dbReference type="InterPro" id="IPR019921">
    <property type="entry name" value="Lucif-like_OxRdtase_Rv2161c"/>
</dbReference>
<dbReference type="Gene3D" id="3.20.20.30">
    <property type="entry name" value="Luciferase-like domain"/>
    <property type="match status" value="1"/>
</dbReference>
<keyword evidence="7" id="KW-1185">Reference proteome</keyword>
<accession>A0A291QJA2</accession>
<feature type="domain" description="Luciferase-like" evidence="5">
    <location>
        <begin position="19"/>
        <end position="258"/>
    </location>
</feature>
<keyword evidence="2" id="KW-0288">FMN</keyword>
<evidence type="ECO:0000256" key="1">
    <source>
        <dbReference type="ARBA" id="ARBA00022630"/>
    </source>
</evidence>
<dbReference type="InterPro" id="IPR011251">
    <property type="entry name" value="Luciferase-like_dom"/>
</dbReference>
<reference evidence="6 7" key="1">
    <citation type="submission" date="2017-08" db="EMBL/GenBank/DDBJ databases">
        <title>Complete Genome Sequence of Streptomyces formicae KY5, the formicamycin producer.</title>
        <authorList>
            <person name="Holmes N.A."/>
            <person name="Devine R."/>
            <person name="Qin Z."/>
            <person name="Seipke R.F."/>
            <person name="Wilkinson B."/>
            <person name="Hutchings M.I."/>
        </authorList>
    </citation>
    <scope>NUCLEOTIDE SEQUENCE [LARGE SCALE GENOMIC DNA]</scope>
    <source>
        <strain evidence="6 7">KY5</strain>
    </source>
</reference>
<keyword evidence="3" id="KW-0560">Oxidoreductase</keyword>
<dbReference type="Proteomes" id="UP000221011">
    <property type="component" value="Chromosome"/>
</dbReference>
<keyword evidence="1" id="KW-0285">Flavoprotein</keyword>
<organism evidence="6 7">
    <name type="scientific">Streptomyces formicae</name>
    <dbReference type="NCBI Taxonomy" id="1616117"/>
    <lineage>
        <taxon>Bacteria</taxon>
        <taxon>Bacillati</taxon>
        <taxon>Actinomycetota</taxon>
        <taxon>Actinomycetes</taxon>
        <taxon>Kitasatosporales</taxon>
        <taxon>Streptomycetaceae</taxon>
        <taxon>Streptomyces</taxon>
    </lineage>
</organism>
<protein>
    <submittedName>
        <fullName evidence="6">Luciferase-like protein</fullName>
    </submittedName>
</protein>
<dbReference type="PANTHER" id="PTHR42847:SF4">
    <property type="entry name" value="ALKANESULFONATE MONOOXYGENASE-RELATED"/>
    <property type="match status" value="1"/>
</dbReference>